<organism evidence="1 2">
    <name type="scientific">Camellia lanceoleosa</name>
    <dbReference type="NCBI Taxonomy" id="1840588"/>
    <lineage>
        <taxon>Eukaryota</taxon>
        <taxon>Viridiplantae</taxon>
        <taxon>Streptophyta</taxon>
        <taxon>Embryophyta</taxon>
        <taxon>Tracheophyta</taxon>
        <taxon>Spermatophyta</taxon>
        <taxon>Magnoliopsida</taxon>
        <taxon>eudicotyledons</taxon>
        <taxon>Gunneridae</taxon>
        <taxon>Pentapetalae</taxon>
        <taxon>asterids</taxon>
        <taxon>Ericales</taxon>
        <taxon>Theaceae</taxon>
        <taxon>Camellia</taxon>
    </lineage>
</organism>
<gene>
    <name evidence="1" type="ORF">LOK49_LG10G00713</name>
</gene>
<comment type="caution">
    <text evidence="1">The sequence shown here is derived from an EMBL/GenBank/DDBJ whole genome shotgun (WGS) entry which is preliminary data.</text>
</comment>
<keyword evidence="2" id="KW-1185">Reference proteome</keyword>
<dbReference type="Proteomes" id="UP001060215">
    <property type="component" value="Chromosome 10"/>
</dbReference>
<name>A0ACC0GA97_9ERIC</name>
<dbReference type="EMBL" id="CM045767">
    <property type="protein sequence ID" value="KAI7996961.1"/>
    <property type="molecule type" value="Genomic_DNA"/>
</dbReference>
<proteinExistence type="predicted"/>
<reference evidence="1 2" key="1">
    <citation type="journal article" date="2022" name="Plant J.">
        <title>Chromosome-level genome of Camellia lanceoleosa provides a valuable resource for understanding genome evolution and self-incompatibility.</title>
        <authorList>
            <person name="Gong W."/>
            <person name="Xiao S."/>
            <person name="Wang L."/>
            <person name="Liao Z."/>
            <person name="Chang Y."/>
            <person name="Mo W."/>
            <person name="Hu G."/>
            <person name="Li W."/>
            <person name="Zhao G."/>
            <person name="Zhu H."/>
            <person name="Hu X."/>
            <person name="Ji K."/>
            <person name="Xiang X."/>
            <person name="Song Q."/>
            <person name="Yuan D."/>
            <person name="Jin S."/>
            <person name="Zhang L."/>
        </authorList>
    </citation>
    <scope>NUCLEOTIDE SEQUENCE [LARGE SCALE GENOMIC DNA]</scope>
    <source>
        <strain evidence="1">SQ_2022a</strain>
    </source>
</reference>
<evidence type="ECO:0000313" key="1">
    <source>
        <dbReference type="EMBL" id="KAI7996961.1"/>
    </source>
</evidence>
<protein>
    <submittedName>
        <fullName evidence="1">CLAVATA3/ESR (CLE)-related protein 27</fullName>
    </submittedName>
</protein>
<sequence>MPSSMPFCSLTSNGGDEDGSELDLPRSKLESIYNALLKANMKNPKAKGLSLKLHKKKGLLEKGVRFGKLHVGLPAAMWFYGGRSLIYSSLVVLFLIITTYFSTVGAIRIHPPPPPPPPPNGVAIAKQTQNDLFQKYFHGRAYDLNNNSTTQSGFQDSKRRVPSCPDPLHNK</sequence>
<accession>A0ACC0GA97</accession>
<evidence type="ECO:0000313" key="2">
    <source>
        <dbReference type="Proteomes" id="UP001060215"/>
    </source>
</evidence>